<dbReference type="PRINTS" id="PR00452">
    <property type="entry name" value="SH3DOMAIN"/>
</dbReference>
<accession>A0ABP0DCI3</accession>
<feature type="compositionally biased region" description="Polar residues" evidence="14">
    <location>
        <begin position="246"/>
        <end position="271"/>
    </location>
</feature>
<dbReference type="Gene3D" id="2.30.30.700">
    <property type="entry name" value="SLA1 homology domain 1"/>
    <property type="match status" value="1"/>
</dbReference>
<evidence type="ECO:0000256" key="4">
    <source>
        <dbReference type="ARBA" id="ARBA00007948"/>
    </source>
</evidence>
<feature type="region of interest" description="Disordered" evidence="14">
    <location>
        <begin position="870"/>
        <end position="911"/>
    </location>
</feature>
<dbReference type="SMART" id="SM00326">
    <property type="entry name" value="SH3"/>
    <property type="match status" value="3"/>
</dbReference>
<comment type="subcellular location">
    <subcellularLocation>
        <location evidence="3">Cell membrane</location>
        <topology evidence="3">Peripheral membrane protein</topology>
        <orientation evidence="3">Cytoplasmic side</orientation>
    </subcellularLocation>
    <subcellularLocation>
        <location evidence="2">Cytoplasm</location>
        <location evidence="2">Cytoskeleton</location>
        <location evidence="2">Actin patch</location>
    </subcellularLocation>
    <subcellularLocation>
        <location evidence="1">Endosome membrane</location>
        <topology evidence="1">Peripheral membrane protein</topology>
        <orientation evidence="1">Cytoplasmic side</orientation>
    </subcellularLocation>
</comment>
<evidence type="ECO:0000256" key="10">
    <source>
        <dbReference type="ARBA" id="ARBA00023136"/>
    </source>
</evidence>
<feature type="compositionally biased region" description="Low complexity" evidence="14">
    <location>
        <begin position="964"/>
        <end position="975"/>
    </location>
</feature>
<evidence type="ECO:0000256" key="3">
    <source>
        <dbReference type="ARBA" id="ARBA00004413"/>
    </source>
</evidence>
<feature type="domain" description="SH3" evidence="15">
    <location>
        <begin position="400"/>
        <end position="462"/>
    </location>
</feature>
<dbReference type="Gene3D" id="1.10.150.50">
    <property type="entry name" value="Transcription Factor, Ets-1"/>
    <property type="match status" value="1"/>
</dbReference>
<keyword evidence="8" id="KW-0254">Endocytosis</keyword>
<keyword evidence="12" id="KW-0963">Cytoplasm</keyword>
<feature type="compositionally biased region" description="Low complexity" evidence="14">
    <location>
        <begin position="783"/>
        <end position="797"/>
    </location>
</feature>
<dbReference type="PANTHER" id="PTHR15735:SF19">
    <property type="entry name" value="ACTIN CYTOSKELETON-REGULATORY COMPLEX PROTEIN SLA1"/>
    <property type="match status" value="1"/>
</dbReference>
<feature type="compositionally biased region" description="Low complexity" evidence="14">
    <location>
        <begin position="820"/>
        <end position="833"/>
    </location>
</feature>
<feature type="compositionally biased region" description="Basic and acidic residues" evidence="14">
    <location>
        <begin position="553"/>
        <end position="562"/>
    </location>
</feature>
<evidence type="ECO:0000256" key="5">
    <source>
        <dbReference type="ARBA" id="ARBA00020357"/>
    </source>
</evidence>
<comment type="caution">
    <text evidence="16">The sequence shown here is derived from an EMBL/GenBank/DDBJ whole genome shotgun (WGS) entry which is preliminary data.</text>
</comment>
<evidence type="ECO:0000256" key="6">
    <source>
        <dbReference type="ARBA" id="ARBA00022443"/>
    </source>
</evidence>
<dbReference type="InterPro" id="IPR007131">
    <property type="entry name" value="SHD1"/>
</dbReference>
<feature type="compositionally biased region" description="Basic and acidic residues" evidence="14">
    <location>
        <begin position="507"/>
        <end position="539"/>
    </location>
</feature>
<keyword evidence="6 13" id="KW-0728">SH3 domain</keyword>
<dbReference type="InterPro" id="IPR013761">
    <property type="entry name" value="SAM/pointed_sf"/>
</dbReference>
<feature type="compositionally biased region" description="Pro residues" evidence="14">
    <location>
        <begin position="1111"/>
        <end position="1120"/>
    </location>
</feature>
<sequence>MGFIGVYKAIYDYTPQSESELAISEGSLLYILDKEGGDGWWKAKKKATGDDEDEPEGLIPENYIEEAKPIRNARALYEYTRQTDEELSFPEEAQLAIYDISDPDWILAGYENEYGFAPANYIDLDDTGVAAVEEDDEDDDPLATANDTPPPALPTRQAYIEDDEDVQSPRLPARGQTDHSSPTANSSAAAALANVLASRSAQRPVTPPPSLPDRPRYLSDDASEGDDPLSPPLPTRPRPRAHFEEAQSSPTLPHRSNTISHSDYSAGSESRNGGYDADSLSNNVPPGGYHLYNISEMVSVMGKRKKMPTTLGINLKTGVILIAPERSQDGPSQEWSADKMTHYSREGKHVFMELVKPSKSVDFHAGAKDTAEEIVSALGELAGAVRAEGLREVILAGTGHELKTAVVLYDFTAQGDDEVTVAVGDEVIVLDDRRSEEWCQVRRVKNGKEGAVPLSYVEVTGTMSSDIPPQPVSGHHSSAPTSPTTDSHPTISTAVATIGARSTVKQNRLDEERLTRDAVRAAVRDESRRTSEQQRKENGRSNGNGSGSRPGKSKPDASKVRTWTDRTKSFSVDAQFLGLKDGKINLHKLNGVKIAVPVAKMSLEDLEYVESKTGVSLDEDKPLSSMKRKSQIQQQNEVQASPVTKAGASIEPSKPEYDWFQFFLGCDVAVGLCERYAQAFVKDSMDESVLPDIHAGNLRTLGLREGDIIKVMRFLDEKYGRSKNAGEDGGENAGGLFSGPGGALRNNTRRGRPTPTTQASDVVDARAFAQPSPGDDSRTNRIASPVAPVAPAKSVSPLQPAAATGSSGFDDDAWDVKPSRQPAPQAADLPAARRTTEPVSAPAPPIVPQSTASLTGSMQELSMLTQPLTAERLNPNPPPPITLSAQATPAVSLPSIQQQQQQATSQLPGATPGLFAGLAQQQTGIQDMNGLQPQQTAAYARARPVAPQHTQGQGGLLPPPPARPLSAPQSAQPSAFSPPPLQPQMTGMVTGQVAPMGQSLNEIALQRMQQQYQQQMMQQQMLAQQQTQPMMSMMTGMPMMQQPQQTGFGMPGQFMPQQQNQFGSPMQMQPTGFPGQYNPGQQQFGMAPPNGANLNSILPPALEPQRTAMPAPQPMQPQPTGPFTRGFGNHNMPPAPAPLMPQQTGPPPPVRFGVSEETRKLMPQPTGRRANLFAATPENPFGF</sequence>
<keyword evidence="17" id="KW-1185">Reference proteome</keyword>
<feature type="compositionally biased region" description="Polar residues" evidence="14">
    <location>
        <begin position="475"/>
        <end position="495"/>
    </location>
</feature>
<feature type="region of interest" description="Disordered" evidence="14">
    <location>
        <begin position="932"/>
        <end position="987"/>
    </location>
</feature>
<evidence type="ECO:0000256" key="7">
    <source>
        <dbReference type="ARBA" id="ARBA00022475"/>
    </source>
</evidence>
<comment type="similarity">
    <text evidence="4">Belongs to the SLA1 family.</text>
</comment>
<dbReference type="InterPro" id="IPR036028">
    <property type="entry name" value="SH3-like_dom_sf"/>
</dbReference>
<feature type="domain" description="SH3" evidence="15">
    <location>
        <begin position="2"/>
        <end position="69"/>
    </location>
</feature>
<feature type="region of interest" description="Disordered" evidence="14">
    <location>
        <begin position="133"/>
        <end position="155"/>
    </location>
</feature>
<evidence type="ECO:0000313" key="16">
    <source>
        <dbReference type="EMBL" id="CAK7264601.1"/>
    </source>
</evidence>
<evidence type="ECO:0000256" key="2">
    <source>
        <dbReference type="ARBA" id="ARBA00004134"/>
    </source>
</evidence>
<feature type="region of interest" description="Disordered" evidence="14">
    <location>
        <begin position="461"/>
        <end position="562"/>
    </location>
</feature>
<reference evidence="16 17" key="1">
    <citation type="submission" date="2024-01" db="EMBL/GenBank/DDBJ databases">
        <authorList>
            <person name="Allen C."/>
            <person name="Tagirdzhanova G."/>
        </authorList>
    </citation>
    <scope>NUCLEOTIDE SEQUENCE [LARGE SCALE GENOMIC DNA]</scope>
    <source>
        <strain evidence="16 17">CBS 119000</strain>
    </source>
</reference>
<feature type="region of interest" description="Disordered" evidence="14">
    <location>
        <begin position="168"/>
        <end position="281"/>
    </location>
</feature>
<dbReference type="Proteomes" id="UP001642502">
    <property type="component" value="Unassembled WGS sequence"/>
</dbReference>
<dbReference type="EMBL" id="CAWUON010000007">
    <property type="protein sequence ID" value="CAK7264601.1"/>
    <property type="molecule type" value="Genomic_DNA"/>
</dbReference>
<dbReference type="InterPro" id="IPR001452">
    <property type="entry name" value="SH3_domain"/>
</dbReference>
<organism evidence="16 17">
    <name type="scientific">Sporothrix epigloea</name>
    <dbReference type="NCBI Taxonomy" id="1892477"/>
    <lineage>
        <taxon>Eukaryota</taxon>
        <taxon>Fungi</taxon>
        <taxon>Dikarya</taxon>
        <taxon>Ascomycota</taxon>
        <taxon>Pezizomycotina</taxon>
        <taxon>Sordariomycetes</taxon>
        <taxon>Sordariomycetidae</taxon>
        <taxon>Ophiostomatales</taxon>
        <taxon>Ophiostomataceae</taxon>
        <taxon>Sporothrix</taxon>
    </lineage>
</organism>
<feature type="compositionally biased region" description="Gly residues" evidence="14">
    <location>
        <begin position="731"/>
        <end position="742"/>
    </location>
</feature>
<evidence type="ECO:0000256" key="1">
    <source>
        <dbReference type="ARBA" id="ARBA00004125"/>
    </source>
</evidence>
<name>A0ABP0DCI3_9PEZI</name>
<feature type="compositionally biased region" description="Low complexity" evidence="14">
    <location>
        <begin position="180"/>
        <end position="201"/>
    </location>
</feature>
<evidence type="ECO:0000256" key="9">
    <source>
        <dbReference type="ARBA" id="ARBA00022753"/>
    </source>
</evidence>
<proteinExistence type="inferred from homology"/>
<dbReference type="Pfam" id="PF03983">
    <property type="entry name" value="SHD1"/>
    <property type="match status" value="1"/>
</dbReference>
<evidence type="ECO:0000259" key="15">
    <source>
        <dbReference type="PROSITE" id="PS50002"/>
    </source>
</evidence>
<evidence type="ECO:0000256" key="8">
    <source>
        <dbReference type="ARBA" id="ARBA00022583"/>
    </source>
</evidence>
<dbReference type="Gene3D" id="2.30.30.40">
    <property type="entry name" value="SH3 Domains"/>
    <property type="match status" value="3"/>
</dbReference>
<feature type="compositionally biased region" description="Pro residues" evidence="14">
    <location>
        <begin position="1133"/>
        <end position="1150"/>
    </location>
</feature>
<protein>
    <recommendedName>
        <fullName evidence="5">Actin cytoskeleton-regulatory complex protein SLA1</fullName>
    </recommendedName>
</protein>
<dbReference type="PROSITE" id="PS50002">
    <property type="entry name" value="SH3"/>
    <property type="match status" value="2"/>
</dbReference>
<dbReference type="CDD" id="cd11773">
    <property type="entry name" value="SH3_Sla1p_1"/>
    <property type="match status" value="1"/>
</dbReference>
<dbReference type="InterPro" id="IPR056996">
    <property type="entry name" value="PH_SLA1"/>
</dbReference>
<keyword evidence="9" id="KW-0967">Endosome</keyword>
<evidence type="ECO:0000256" key="12">
    <source>
        <dbReference type="ARBA" id="ARBA00023212"/>
    </source>
</evidence>
<keyword evidence="11" id="KW-0009">Actin-binding</keyword>
<keyword evidence="10" id="KW-0472">Membrane</keyword>
<dbReference type="PANTHER" id="PTHR15735">
    <property type="entry name" value="FCH AND DOUBLE SH3 DOMAINS PROTEIN"/>
    <property type="match status" value="1"/>
</dbReference>
<evidence type="ECO:0000256" key="13">
    <source>
        <dbReference type="PROSITE-ProRule" id="PRU00192"/>
    </source>
</evidence>
<dbReference type="SUPFAM" id="SSF50044">
    <property type="entry name" value="SH3-domain"/>
    <property type="match status" value="3"/>
</dbReference>
<feature type="region of interest" description="Disordered" evidence="14">
    <location>
        <begin position="721"/>
        <end position="851"/>
    </location>
</feature>
<dbReference type="Pfam" id="PF00018">
    <property type="entry name" value="SH3_1"/>
    <property type="match status" value="2"/>
</dbReference>
<dbReference type="Pfam" id="PF24081">
    <property type="entry name" value="PH_SLA1"/>
    <property type="match status" value="1"/>
</dbReference>
<keyword evidence="12" id="KW-0206">Cytoskeleton</keyword>
<evidence type="ECO:0000313" key="17">
    <source>
        <dbReference type="Proteomes" id="UP001642502"/>
    </source>
</evidence>
<keyword evidence="7" id="KW-1003">Cell membrane</keyword>
<evidence type="ECO:0000256" key="14">
    <source>
        <dbReference type="SAM" id="MobiDB-lite"/>
    </source>
</evidence>
<gene>
    <name evidence="16" type="primary">SLA1</name>
    <name evidence="16" type="ORF">SEPCBS119000_001081</name>
</gene>
<evidence type="ECO:0000256" key="11">
    <source>
        <dbReference type="ARBA" id="ARBA00023203"/>
    </source>
</evidence>
<feature type="region of interest" description="Disordered" evidence="14">
    <location>
        <begin position="1105"/>
        <end position="1183"/>
    </location>
</feature>
<dbReference type="InterPro" id="IPR035800">
    <property type="entry name" value="Sla1_SH3_1"/>
</dbReference>